<accession>V8G3Z6</accession>
<proteinExistence type="inferred from homology"/>
<dbReference type="InterPro" id="IPR007382">
    <property type="entry name" value="UPF0756_TM"/>
</dbReference>
<feature type="transmembrane region" description="Helical" evidence="5">
    <location>
        <begin position="87"/>
        <end position="104"/>
    </location>
</feature>
<dbReference type="EMBL" id="AYSV01000085">
    <property type="protein sequence ID" value="ETD71150.1"/>
    <property type="molecule type" value="Genomic_DNA"/>
</dbReference>
<evidence type="ECO:0000256" key="2">
    <source>
        <dbReference type="ARBA" id="ARBA00022692"/>
    </source>
</evidence>
<name>V8G3Z6_9BURK</name>
<evidence type="ECO:0000256" key="1">
    <source>
        <dbReference type="ARBA" id="ARBA00022475"/>
    </source>
</evidence>
<evidence type="ECO:0000313" key="7">
    <source>
        <dbReference type="Proteomes" id="UP000018766"/>
    </source>
</evidence>
<reference evidence="6 7" key="1">
    <citation type="submission" date="2013-11" db="EMBL/GenBank/DDBJ databases">
        <title>Genomic analysis of Pelistega sp. HM-7.</title>
        <authorList>
            <person name="Kumbhare S.V."/>
            <person name="Shetty S.A."/>
            <person name="Sharma O."/>
            <person name="Dhotre D.P."/>
        </authorList>
    </citation>
    <scope>NUCLEOTIDE SEQUENCE [LARGE SCALE GENOMIC DNA]</scope>
    <source>
        <strain evidence="6 7">HM-7</strain>
    </source>
</reference>
<keyword evidence="1 5" id="KW-1003">Cell membrane</keyword>
<evidence type="ECO:0000256" key="3">
    <source>
        <dbReference type="ARBA" id="ARBA00022989"/>
    </source>
</evidence>
<feature type="transmembrane region" description="Helical" evidence="5">
    <location>
        <begin position="116"/>
        <end position="149"/>
    </location>
</feature>
<feature type="transmembrane region" description="Helical" evidence="5">
    <location>
        <begin position="12"/>
        <end position="37"/>
    </location>
</feature>
<dbReference type="PANTHER" id="PTHR38452">
    <property type="entry name" value="UPF0756 MEMBRANE PROTEIN YEAL"/>
    <property type="match status" value="1"/>
</dbReference>
<dbReference type="Pfam" id="PF04284">
    <property type="entry name" value="DUF441"/>
    <property type="match status" value="1"/>
</dbReference>
<dbReference type="AlphaFoldDB" id="V8G3Z6"/>
<dbReference type="HAMAP" id="MF_01874">
    <property type="entry name" value="UPF0756"/>
    <property type="match status" value="1"/>
</dbReference>
<dbReference type="RefSeq" id="WP_023951073.1">
    <property type="nucleotide sequence ID" value="NZ_AYSV01000085.1"/>
</dbReference>
<dbReference type="PATRIC" id="fig|1414851.3.peg.1400"/>
<evidence type="ECO:0000313" key="6">
    <source>
        <dbReference type="EMBL" id="ETD71150.1"/>
    </source>
</evidence>
<keyword evidence="2 5" id="KW-0812">Transmembrane</keyword>
<comment type="subcellular location">
    <subcellularLocation>
        <location evidence="5">Cell membrane</location>
        <topology evidence="5">Multi-pass membrane protein</topology>
    </subcellularLocation>
</comment>
<dbReference type="Proteomes" id="UP000018766">
    <property type="component" value="Unassembled WGS sequence"/>
</dbReference>
<evidence type="ECO:0000256" key="4">
    <source>
        <dbReference type="ARBA" id="ARBA00023136"/>
    </source>
</evidence>
<sequence length="154" mass="16166">MFNFHFDSVAGLLLVLIALGVISHNNAITISACVLLIMQQTALSVYVPWIARNGLSIGIIILTIGVLSPLVSGKVQLPPILELVTNWKLILAIVVGIFVAWLGGKGVSLMTLQPTLITGLIIGTVIGVTFFKGIPVGPLIAAGVLALLLNVVEH</sequence>
<feature type="transmembrane region" description="Helical" evidence="5">
    <location>
        <begin position="49"/>
        <end position="67"/>
    </location>
</feature>
<keyword evidence="3 5" id="KW-1133">Transmembrane helix</keyword>
<comment type="caution">
    <text evidence="6">The sequence shown here is derived from an EMBL/GenBank/DDBJ whole genome shotgun (WGS) entry which is preliminary data.</text>
</comment>
<dbReference type="GO" id="GO:0005886">
    <property type="term" value="C:plasma membrane"/>
    <property type="evidence" value="ECO:0007669"/>
    <property type="project" value="UniProtKB-SubCell"/>
</dbReference>
<keyword evidence="4 5" id="KW-0472">Membrane</keyword>
<evidence type="ECO:0000256" key="5">
    <source>
        <dbReference type="HAMAP-Rule" id="MF_01874"/>
    </source>
</evidence>
<comment type="similarity">
    <text evidence="5">Belongs to the UPF0756 family.</text>
</comment>
<protein>
    <recommendedName>
        <fullName evidence="5">UPF0756 membrane protein V757_06830</fullName>
    </recommendedName>
</protein>
<gene>
    <name evidence="6" type="ORF">V757_06830</name>
</gene>
<dbReference type="PANTHER" id="PTHR38452:SF1">
    <property type="entry name" value="UPF0756 MEMBRANE PROTEIN YEAL"/>
    <property type="match status" value="1"/>
</dbReference>
<dbReference type="OrthoDB" id="80306at2"/>
<keyword evidence="7" id="KW-1185">Reference proteome</keyword>
<organism evidence="6 7">
    <name type="scientific">Pelistega indica</name>
    <dbReference type="NCBI Taxonomy" id="1414851"/>
    <lineage>
        <taxon>Bacteria</taxon>
        <taxon>Pseudomonadati</taxon>
        <taxon>Pseudomonadota</taxon>
        <taxon>Betaproteobacteria</taxon>
        <taxon>Burkholderiales</taxon>
        <taxon>Alcaligenaceae</taxon>
        <taxon>Pelistega</taxon>
    </lineage>
</organism>